<dbReference type="Proteomes" id="UP000267289">
    <property type="component" value="Unassembled WGS sequence"/>
</dbReference>
<dbReference type="Pfam" id="PF13592">
    <property type="entry name" value="HTH_33"/>
    <property type="match status" value="1"/>
</dbReference>
<feature type="domain" description="Winged helix-turn helix" evidence="2">
    <location>
        <begin position="1"/>
        <end position="57"/>
    </location>
</feature>
<evidence type="ECO:0000313" key="4">
    <source>
        <dbReference type="Proteomes" id="UP000267289"/>
    </source>
</evidence>
<reference evidence="3 4" key="1">
    <citation type="submission" date="2018-09" db="EMBL/GenBank/DDBJ databases">
        <authorList>
            <person name="Tagini F."/>
        </authorList>
    </citation>
    <scope>NUCLEOTIDE SEQUENCE [LARGE SCALE GENOMIC DNA]</scope>
    <source>
        <strain evidence="3 4">MK13</strain>
    </source>
</reference>
<evidence type="ECO:0000256" key="1">
    <source>
        <dbReference type="SAM" id="MobiDB-lite"/>
    </source>
</evidence>
<dbReference type="AlphaFoldDB" id="A0A498PYQ2"/>
<sequence>MWTLARVADVIETLTGVRYGQTQTWTLLRDRLSWSRQRPARRAVERDDEAIATWVKQDWPRIKKAPGAAAPGSSSKTKAGSSCSPR</sequence>
<accession>A0A498PYQ2</accession>
<dbReference type="EMBL" id="UPHQ01000062">
    <property type="protein sequence ID" value="VBA37215.1"/>
    <property type="molecule type" value="Genomic_DNA"/>
</dbReference>
<organism evidence="3 4">
    <name type="scientific">Mycobacterium innocens</name>
    <dbReference type="NCBI Taxonomy" id="2341083"/>
    <lineage>
        <taxon>Bacteria</taxon>
        <taxon>Bacillati</taxon>
        <taxon>Actinomycetota</taxon>
        <taxon>Actinomycetes</taxon>
        <taxon>Mycobacteriales</taxon>
        <taxon>Mycobacteriaceae</taxon>
        <taxon>Mycobacterium</taxon>
    </lineage>
</organism>
<dbReference type="InterPro" id="IPR025959">
    <property type="entry name" value="Winged_HTH_dom"/>
</dbReference>
<protein>
    <recommendedName>
        <fullName evidence="2">Winged helix-turn helix domain-containing protein</fullName>
    </recommendedName>
</protein>
<name>A0A498PYQ2_9MYCO</name>
<evidence type="ECO:0000259" key="2">
    <source>
        <dbReference type="Pfam" id="PF13592"/>
    </source>
</evidence>
<feature type="compositionally biased region" description="Low complexity" evidence="1">
    <location>
        <begin position="65"/>
        <end position="86"/>
    </location>
</feature>
<proteinExistence type="predicted"/>
<keyword evidence="4" id="KW-1185">Reference proteome</keyword>
<evidence type="ECO:0000313" key="3">
    <source>
        <dbReference type="EMBL" id="VBA37215.1"/>
    </source>
</evidence>
<gene>
    <name evidence="3" type="ORF">LAUMK13_01523</name>
</gene>
<feature type="region of interest" description="Disordered" evidence="1">
    <location>
        <begin position="62"/>
        <end position="86"/>
    </location>
</feature>